<protein>
    <submittedName>
        <fullName evidence="2">Uncharacterized protein</fullName>
    </submittedName>
</protein>
<proteinExistence type="predicted"/>
<sequence length="69" mass="7944">MIEHNVMDVTHMVIKNPGMALFEEPDQAKIKLVISLLWTNATDKLGNRSALLHRRRCSVVFSTPYMTHH</sequence>
<dbReference type="AlphaFoldDB" id="A0A914RWT9"/>
<reference evidence="2" key="1">
    <citation type="submission" date="2022-11" db="UniProtKB">
        <authorList>
            <consortium name="WormBaseParasite"/>
        </authorList>
    </citation>
    <scope>IDENTIFICATION</scope>
</reference>
<organism evidence="1 2">
    <name type="scientific">Parascaris equorum</name>
    <name type="common">Equine roundworm</name>
    <dbReference type="NCBI Taxonomy" id="6256"/>
    <lineage>
        <taxon>Eukaryota</taxon>
        <taxon>Metazoa</taxon>
        <taxon>Ecdysozoa</taxon>
        <taxon>Nematoda</taxon>
        <taxon>Chromadorea</taxon>
        <taxon>Rhabditida</taxon>
        <taxon>Spirurina</taxon>
        <taxon>Ascaridomorpha</taxon>
        <taxon>Ascaridoidea</taxon>
        <taxon>Ascarididae</taxon>
        <taxon>Parascaris</taxon>
    </lineage>
</organism>
<accession>A0A914RWT9</accession>
<dbReference type="Proteomes" id="UP000887564">
    <property type="component" value="Unplaced"/>
</dbReference>
<dbReference type="WBParaSite" id="PEQ_0000648001-mRNA-1">
    <property type="protein sequence ID" value="PEQ_0000648001-mRNA-1"/>
    <property type="gene ID" value="PEQ_0000648001"/>
</dbReference>
<keyword evidence="1" id="KW-1185">Reference proteome</keyword>
<name>A0A914RWT9_PAREQ</name>
<evidence type="ECO:0000313" key="2">
    <source>
        <dbReference type="WBParaSite" id="PEQ_0000648001-mRNA-1"/>
    </source>
</evidence>
<evidence type="ECO:0000313" key="1">
    <source>
        <dbReference type="Proteomes" id="UP000887564"/>
    </source>
</evidence>